<evidence type="ECO:0008006" key="4">
    <source>
        <dbReference type="Google" id="ProtNLM"/>
    </source>
</evidence>
<dbReference type="Proteomes" id="UP000202259">
    <property type="component" value="Chromosome"/>
</dbReference>
<evidence type="ECO:0000256" key="1">
    <source>
        <dbReference type="SAM" id="SignalP"/>
    </source>
</evidence>
<name>A0A222GBC4_9GAMM</name>
<keyword evidence="3" id="KW-1185">Reference proteome</keyword>
<accession>A0A222GBC4</accession>
<organism evidence="2 3">
    <name type="scientific">Cognaticolwellia beringensis</name>
    <dbReference type="NCBI Taxonomy" id="1967665"/>
    <lineage>
        <taxon>Bacteria</taxon>
        <taxon>Pseudomonadati</taxon>
        <taxon>Pseudomonadota</taxon>
        <taxon>Gammaproteobacteria</taxon>
        <taxon>Alteromonadales</taxon>
        <taxon>Colwelliaceae</taxon>
        <taxon>Cognaticolwellia</taxon>
    </lineage>
</organism>
<reference evidence="2 3" key="1">
    <citation type="submission" date="2017-08" db="EMBL/GenBank/DDBJ databases">
        <title>Complete genome of Colwellia sp. NB097-1, a psychrophile bacterium ioslated from Bering Sea.</title>
        <authorList>
            <person name="Chen X."/>
        </authorList>
    </citation>
    <scope>NUCLEOTIDE SEQUENCE [LARGE SCALE GENOMIC DNA]</scope>
    <source>
        <strain evidence="2 3">NB097-1</strain>
    </source>
</reference>
<gene>
    <name evidence="2" type="ORF">B5D82_16125</name>
</gene>
<feature type="signal peptide" evidence="1">
    <location>
        <begin position="1"/>
        <end position="22"/>
    </location>
</feature>
<dbReference type="KEGG" id="cber:B5D82_16125"/>
<feature type="chain" id="PRO_5012149219" description="TolC family protein" evidence="1">
    <location>
        <begin position="23"/>
        <end position="88"/>
    </location>
</feature>
<proteinExistence type="predicted"/>
<dbReference type="EMBL" id="CP020465">
    <property type="protein sequence ID" value="ASP49157.1"/>
    <property type="molecule type" value="Genomic_DNA"/>
</dbReference>
<evidence type="ECO:0000313" key="2">
    <source>
        <dbReference type="EMBL" id="ASP49157.1"/>
    </source>
</evidence>
<evidence type="ECO:0000313" key="3">
    <source>
        <dbReference type="Proteomes" id="UP000202259"/>
    </source>
</evidence>
<keyword evidence="1" id="KW-0732">Signal</keyword>
<sequence>MKNIVKLSTIAILVLMANSSHATQLVKTQAINAVELIETTKLHLAQSIKLNTIAFNPIEKTARAQVTMNRVQTNKSIESINKSISLAE</sequence>
<dbReference type="AlphaFoldDB" id="A0A222GBC4"/>
<dbReference type="RefSeq" id="WP_081152962.1">
    <property type="nucleotide sequence ID" value="NZ_CP020465.1"/>
</dbReference>
<dbReference type="OrthoDB" id="6228439at2"/>
<protein>
    <recommendedName>
        <fullName evidence="4">TolC family protein</fullName>
    </recommendedName>
</protein>